<dbReference type="EMBL" id="CAJNBJ010000001">
    <property type="protein sequence ID" value="CAE6710203.1"/>
    <property type="molecule type" value="Genomic_DNA"/>
</dbReference>
<organism evidence="6 7">
    <name type="scientific">Nitrospira defluvii</name>
    <dbReference type="NCBI Taxonomy" id="330214"/>
    <lineage>
        <taxon>Bacteria</taxon>
        <taxon>Pseudomonadati</taxon>
        <taxon>Nitrospirota</taxon>
        <taxon>Nitrospiria</taxon>
        <taxon>Nitrospirales</taxon>
        <taxon>Nitrospiraceae</taxon>
        <taxon>Nitrospira</taxon>
    </lineage>
</organism>
<proteinExistence type="predicted"/>
<dbReference type="Gene3D" id="1.10.340.30">
    <property type="entry name" value="Hypothetical protein, domain 2"/>
    <property type="match status" value="1"/>
</dbReference>
<dbReference type="Proteomes" id="UP000675880">
    <property type="component" value="Unassembled WGS sequence"/>
</dbReference>
<reference evidence="6 7" key="1">
    <citation type="submission" date="2021-02" db="EMBL/GenBank/DDBJ databases">
        <authorList>
            <person name="Han P."/>
        </authorList>
    </citation>
    <scope>NUCLEOTIDE SEQUENCE [LARGE SCALE GENOMIC DNA]</scope>
    <source>
        <strain evidence="6">Candidatus Nitrospira sp. ZN2</strain>
    </source>
</reference>
<dbReference type="PANTHER" id="PTHR43003:SF5">
    <property type="entry name" value="DNA-3-METHYLADENINE GLYCOSYLASE"/>
    <property type="match status" value="1"/>
</dbReference>
<feature type="domain" description="HhH-GPD" evidence="5">
    <location>
        <begin position="30"/>
        <end position="186"/>
    </location>
</feature>
<evidence type="ECO:0000256" key="2">
    <source>
        <dbReference type="ARBA" id="ARBA00012000"/>
    </source>
</evidence>
<evidence type="ECO:0000313" key="7">
    <source>
        <dbReference type="Proteomes" id="UP000675880"/>
    </source>
</evidence>
<sequence length="196" mass="22153">MKRLIGEVGPYALPIRARRSPFESLVRAIAFQQLHEKAAESILARFRTLFPGRRFPRPADVLAVPAEVIREAGFSRAKIAALQDLAAKALDGTVPTTAVIQRLDDEAIIERLIAVRGVGRWTVEMLLIFQLGRPDVLPVDDFGVRNGFRLAYGLSRMPTPKHVLQYGERWRPYRTAAAWYLWRAVDIAKRRMPPAV</sequence>
<dbReference type="Pfam" id="PF00730">
    <property type="entry name" value="HhH-GPD"/>
    <property type="match status" value="1"/>
</dbReference>
<dbReference type="Gene3D" id="1.10.1670.40">
    <property type="match status" value="1"/>
</dbReference>
<keyword evidence="7" id="KW-1185">Reference proteome</keyword>
<evidence type="ECO:0000256" key="4">
    <source>
        <dbReference type="ARBA" id="ARBA00023204"/>
    </source>
</evidence>
<keyword evidence="4" id="KW-0234">DNA repair</keyword>
<accession>A0ABM8QQR1</accession>
<dbReference type="InterPro" id="IPR003265">
    <property type="entry name" value="HhH-GPD_domain"/>
</dbReference>
<evidence type="ECO:0000256" key="1">
    <source>
        <dbReference type="ARBA" id="ARBA00000086"/>
    </source>
</evidence>
<dbReference type="EC" id="3.2.2.21" evidence="2"/>
<dbReference type="SUPFAM" id="SSF48150">
    <property type="entry name" value="DNA-glycosylase"/>
    <property type="match status" value="1"/>
</dbReference>
<dbReference type="SMART" id="SM00478">
    <property type="entry name" value="ENDO3c"/>
    <property type="match status" value="1"/>
</dbReference>
<dbReference type="RefSeq" id="WP_246507435.1">
    <property type="nucleotide sequence ID" value="NZ_CAJNBJ010000001.1"/>
</dbReference>
<comment type="caution">
    <text evidence="6">The sequence shown here is derived from an EMBL/GenBank/DDBJ whole genome shotgun (WGS) entry which is preliminary data.</text>
</comment>
<evidence type="ECO:0000256" key="3">
    <source>
        <dbReference type="ARBA" id="ARBA00022763"/>
    </source>
</evidence>
<evidence type="ECO:0000313" key="6">
    <source>
        <dbReference type="EMBL" id="CAE6710203.1"/>
    </source>
</evidence>
<comment type="catalytic activity">
    <reaction evidence="1">
        <text>Hydrolysis of alkylated DNA, releasing 3-methyladenine, 3-methylguanine, 7-methylguanine and 7-methyladenine.</text>
        <dbReference type="EC" id="3.2.2.21"/>
    </reaction>
</comment>
<dbReference type="PANTHER" id="PTHR43003">
    <property type="entry name" value="DNA-3-METHYLADENINE GLYCOSYLASE"/>
    <property type="match status" value="1"/>
</dbReference>
<protein>
    <recommendedName>
        <fullName evidence="2">DNA-3-methyladenine glycosylase II</fullName>
        <ecNumber evidence="2">3.2.2.21</ecNumber>
    </recommendedName>
</protein>
<dbReference type="CDD" id="cd00056">
    <property type="entry name" value="ENDO3c"/>
    <property type="match status" value="1"/>
</dbReference>
<name>A0ABM8QQR1_9BACT</name>
<evidence type="ECO:0000259" key="5">
    <source>
        <dbReference type="SMART" id="SM00478"/>
    </source>
</evidence>
<dbReference type="InterPro" id="IPR051912">
    <property type="entry name" value="Alkylbase_DNA_Glycosylase/TA"/>
</dbReference>
<keyword evidence="3" id="KW-0227">DNA damage</keyword>
<gene>
    <name evidence="6" type="ORF">NSPZN2_11176</name>
</gene>
<dbReference type="InterPro" id="IPR011257">
    <property type="entry name" value="DNA_glycosylase"/>
</dbReference>